<sequence length="234" mass="25562">MNPLIQCSHVDFGYENQDAVVDVTMDVNPGEYVCIVGENGSGKSTLMKGLLGLLKPTGGVISVSDELRRSGIGYLPQQTAAQKDFPATVREVVLSGCLSRRGNWPFYSGNEKKLAVKNMERLGIIGIAGKCYRELSGGQQQRTLIARALCATDKLLIMDEPITGLDPSAIAEFYEIIRKLNREEGVAILMVSHDVATVVKEADKILHLKREVLFYGTTKEYLKSNAGYIYTGGA</sequence>
<dbReference type="Pfam" id="PF00005">
    <property type="entry name" value="ABC_tran"/>
    <property type="match status" value="1"/>
</dbReference>
<dbReference type="Proteomes" id="UP000028525">
    <property type="component" value="Unassembled WGS sequence"/>
</dbReference>
<dbReference type="Gene3D" id="3.40.50.300">
    <property type="entry name" value="P-loop containing nucleotide triphosphate hydrolases"/>
    <property type="match status" value="1"/>
</dbReference>
<name>A0A084JMW0_9FIRM</name>
<evidence type="ECO:0000256" key="2">
    <source>
        <dbReference type="ARBA" id="ARBA00022448"/>
    </source>
</evidence>
<evidence type="ECO:0000256" key="3">
    <source>
        <dbReference type="ARBA" id="ARBA00022741"/>
    </source>
</evidence>
<proteinExistence type="inferred from homology"/>
<dbReference type="InterPro" id="IPR027417">
    <property type="entry name" value="P-loop_NTPase"/>
</dbReference>
<dbReference type="PROSITE" id="PS50893">
    <property type="entry name" value="ABC_TRANSPORTER_2"/>
    <property type="match status" value="1"/>
</dbReference>
<dbReference type="InterPro" id="IPR003593">
    <property type="entry name" value="AAA+_ATPase"/>
</dbReference>
<evidence type="ECO:0000256" key="4">
    <source>
        <dbReference type="ARBA" id="ARBA00022840"/>
    </source>
</evidence>
<dbReference type="PANTHER" id="PTHR42734:SF17">
    <property type="entry name" value="METAL TRANSPORT SYSTEM ATP-BINDING PROTEIN TM_0124-RELATED"/>
    <property type="match status" value="1"/>
</dbReference>
<keyword evidence="4" id="KW-0067">ATP-binding</keyword>
<evidence type="ECO:0000259" key="5">
    <source>
        <dbReference type="PROSITE" id="PS50893"/>
    </source>
</evidence>
<reference evidence="6 7" key="1">
    <citation type="submission" date="2014-07" db="EMBL/GenBank/DDBJ databases">
        <title>Draft genome of Clostridium celerecrescens 152B isolated from sediments associated with methane hydrate from Krishna Godavari basin.</title>
        <authorList>
            <person name="Honkalas V.S."/>
            <person name="Dabir A.P."/>
            <person name="Arora P."/>
            <person name="Dhakephalkar P.K."/>
        </authorList>
    </citation>
    <scope>NUCLEOTIDE SEQUENCE [LARGE SCALE GENOMIC DNA]</scope>
    <source>
        <strain evidence="6 7">152B</strain>
    </source>
</reference>
<dbReference type="GO" id="GO:0016887">
    <property type="term" value="F:ATP hydrolysis activity"/>
    <property type="evidence" value="ECO:0007669"/>
    <property type="project" value="InterPro"/>
</dbReference>
<dbReference type="PANTHER" id="PTHR42734">
    <property type="entry name" value="METAL TRANSPORT SYSTEM ATP-BINDING PROTEIN TM_0124-RELATED"/>
    <property type="match status" value="1"/>
</dbReference>
<comment type="caution">
    <text evidence="6">The sequence shown here is derived from an EMBL/GenBank/DDBJ whole genome shotgun (WGS) entry which is preliminary data.</text>
</comment>
<comment type="similarity">
    <text evidence="1">Belongs to the ABC transporter superfamily.</text>
</comment>
<dbReference type="OrthoDB" id="9806726at2"/>
<gene>
    <name evidence="6" type="ORF">IO98_10100</name>
</gene>
<evidence type="ECO:0000313" key="7">
    <source>
        <dbReference type="Proteomes" id="UP000028525"/>
    </source>
</evidence>
<dbReference type="EMBL" id="JPME01000012">
    <property type="protein sequence ID" value="KEZ90294.1"/>
    <property type="molecule type" value="Genomic_DNA"/>
</dbReference>
<evidence type="ECO:0000256" key="1">
    <source>
        <dbReference type="ARBA" id="ARBA00005417"/>
    </source>
</evidence>
<dbReference type="AlphaFoldDB" id="A0A084JMW0"/>
<accession>A0A084JMW0</accession>
<dbReference type="InterPro" id="IPR003439">
    <property type="entry name" value="ABC_transporter-like_ATP-bd"/>
</dbReference>
<keyword evidence="2" id="KW-0813">Transport</keyword>
<dbReference type="GO" id="GO:0005524">
    <property type="term" value="F:ATP binding"/>
    <property type="evidence" value="ECO:0007669"/>
    <property type="project" value="UniProtKB-KW"/>
</dbReference>
<dbReference type="SMART" id="SM00382">
    <property type="entry name" value="AAA"/>
    <property type="match status" value="1"/>
</dbReference>
<keyword evidence="3" id="KW-0547">Nucleotide-binding</keyword>
<protein>
    <submittedName>
        <fullName evidence="6">ABC transporter</fullName>
    </submittedName>
</protein>
<keyword evidence="7" id="KW-1185">Reference proteome</keyword>
<evidence type="ECO:0000313" key="6">
    <source>
        <dbReference type="EMBL" id="KEZ90294.1"/>
    </source>
</evidence>
<dbReference type="InterPro" id="IPR050153">
    <property type="entry name" value="Metal_Ion_Import_ABC"/>
</dbReference>
<dbReference type="RefSeq" id="WP_038280638.1">
    <property type="nucleotide sequence ID" value="NZ_JPME01000012.1"/>
</dbReference>
<organism evidence="6 7">
    <name type="scientific">Lacrimispora celerecrescens</name>
    <dbReference type="NCBI Taxonomy" id="29354"/>
    <lineage>
        <taxon>Bacteria</taxon>
        <taxon>Bacillati</taxon>
        <taxon>Bacillota</taxon>
        <taxon>Clostridia</taxon>
        <taxon>Lachnospirales</taxon>
        <taxon>Lachnospiraceae</taxon>
        <taxon>Lacrimispora</taxon>
    </lineage>
</organism>
<dbReference type="SUPFAM" id="SSF52540">
    <property type="entry name" value="P-loop containing nucleoside triphosphate hydrolases"/>
    <property type="match status" value="1"/>
</dbReference>
<dbReference type="STRING" id="29354.IO98_10100"/>
<feature type="domain" description="ABC transporter" evidence="5">
    <location>
        <begin position="5"/>
        <end position="234"/>
    </location>
</feature>